<sequence length="989" mass="114512">MTQEIANSWWNQVANYGINLDLDPILPSPSRMCEICQELSPIFQTHLSLLLPEKEFWMEARNIGKTITHIDPFPDPVLNFPLFILYIYTFRDIFKPSTVDNCILYASSLCPSPPGDFFINKFIFALSDPVLVVLSFHKMQESKNHLWISFLQQPGMAERIFDLYLPHFLIPLESADDFSELSIKIYLADFLSQLLISNPNISFFSKFAILLYKSILLIVESVQSGNLISDSYAFLPIILSLSEFSITSGSTEFRRSVSEKIIGLPNKKNPFVTNILEWAFLHTDIDYLKPREIALSLITKTKTSLFWTIAYLGKLLSKYPNETSSIIIPFFSKILFFDTTYMKLVMEFISNYFNLESADKRVREWFVVYIRYVFVSIKIFCLKKKYINRIVSFLSVLSESSLMNIDFIKNIVLQSAQLCLSRETNFLTYFFDLKSEKIEKENQTIKDENCPKYVINSIVAFNQEVKILSAYKTKKIPFRKSGNSLLPIINGAITEANFFIDPNVADLGINSKFSPFIYIDETMEPSTQNLIKYSLEEIIEHQNALIKDCYEAKTITSTFFDASKISSIFSTFATTISSITALDYYPTNSPLRSSASCSKLSAPSLFNFHSSSSFSSLQSFSGLECNQPFYVSNQKLFLKEINNILKEIEQEIFDFQKNMIESFITMTKDLIQILDENPHLGVNSKKLLLYFEKEKTDLPKYSEIKDKKNTLIIYTRNIYHDALMLKPPKISFTNKLSKAYHLFVNSYHHRFLPFNDFDIFFADYINQDRYKSLINAVVELVTSNNDNSFSFTVDGIVEKLINENITNICNIHQHDKSGFYSILYSSLIRVIFNTAYDNNSDLFQKNEDSLIFIRRAETLSQQPLQILNPEFHKYLLNITINDQIRSFFQQKQMPNFKWLIFETNPLDICYEIHKTAISVTKEMQIPKKAISKNIMESVIYGLIISNPPENIIGIARLLIKWNNIYVTEELEEIRSLFIKSVSRVIMIEL</sequence>
<proteinExistence type="predicted"/>
<dbReference type="EMBL" id="JAPFFF010000008">
    <property type="protein sequence ID" value="KAK8884124.1"/>
    <property type="molecule type" value="Genomic_DNA"/>
</dbReference>
<comment type="caution">
    <text evidence="1">The sequence shown here is derived from an EMBL/GenBank/DDBJ whole genome shotgun (WGS) entry which is preliminary data.</text>
</comment>
<gene>
    <name evidence="1" type="ORF">M9Y10_043229</name>
</gene>
<organism evidence="1 2">
    <name type="scientific">Tritrichomonas musculus</name>
    <dbReference type="NCBI Taxonomy" id="1915356"/>
    <lineage>
        <taxon>Eukaryota</taxon>
        <taxon>Metamonada</taxon>
        <taxon>Parabasalia</taxon>
        <taxon>Tritrichomonadida</taxon>
        <taxon>Tritrichomonadidae</taxon>
        <taxon>Tritrichomonas</taxon>
    </lineage>
</organism>
<evidence type="ECO:0000313" key="1">
    <source>
        <dbReference type="EMBL" id="KAK8884124.1"/>
    </source>
</evidence>
<dbReference type="Proteomes" id="UP001470230">
    <property type="component" value="Unassembled WGS sequence"/>
</dbReference>
<keyword evidence="2" id="KW-1185">Reference proteome</keyword>
<protein>
    <submittedName>
        <fullName evidence="1">Uncharacterized protein</fullName>
    </submittedName>
</protein>
<name>A0ABR2JZA0_9EUKA</name>
<reference evidence="1 2" key="1">
    <citation type="submission" date="2024-04" db="EMBL/GenBank/DDBJ databases">
        <title>Tritrichomonas musculus Genome.</title>
        <authorList>
            <person name="Alves-Ferreira E."/>
            <person name="Grigg M."/>
            <person name="Lorenzi H."/>
            <person name="Galac M."/>
        </authorList>
    </citation>
    <scope>NUCLEOTIDE SEQUENCE [LARGE SCALE GENOMIC DNA]</scope>
    <source>
        <strain evidence="1 2">EAF2021</strain>
    </source>
</reference>
<accession>A0ABR2JZA0</accession>
<evidence type="ECO:0000313" key="2">
    <source>
        <dbReference type="Proteomes" id="UP001470230"/>
    </source>
</evidence>